<keyword evidence="8" id="KW-1185">Reference proteome</keyword>
<feature type="region of interest" description="Disordered" evidence="2">
    <location>
        <begin position="414"/>
        <end position="448"/>
    </location>
</feature>
<dbReference type="PROSITE" id="PS51508">
    <property type="entry name" value="CKK"/>
    <property type="match status" value="1"/>
</dbReference>
<feature type="region of interest" description="Disordered" evidence="2">
    <location>
        <begin position="156"/>
        <end position="197"/>
    </location>
</feature>
<accession>A0A813PHI4</accession>
<reference evidence="4" key="1">
    <citation type="submission" date="2021-02" db="EMBL/GenBank/DDBJ databases">
        <authorList>
            <person name="Nowell W R."/>
        </authorList>
    </citation>
    <scope>NUCLEOTIDE SEQUENCE</scope>
</reference>
<comment type="similarity">
    <text evidence="1">Belongs to the CAMSAP1 family.</text>
</comment>
<feature type="compositionally biased region" description="Polar residues" evidence="2">
    <location>
        <begin position="248"/>
        <end position="265"/>
    </location>
</feature>
<feature type="compositionally biased region" description="Polar residues" evidence="2">
    <location>
        <begin position="169"/>
        <end position="178"/>
    </location>
</feature>
<dbReference type="SUPFAM" id="SSF50346">
    <property type="entry name" value="PRC-barrel domain"/>
    <property type="match status" value="1"/>
</dbReference>
<feature type="compositionally biased region" description="Low complexity" evidence="2">
    <location>
        <begin position="159"/>
        <end position="168"/>
    </location>
</feature>
<dbReference type="Proteomes" id="UP000677228">
    <property type="component" value="Unassembled WGS sequence"/>
</dbReference>
<dbReference type="Pfam" id="PF08683">
    <property type="entry name" value="CAMSAP_CKK"/>
    <property type="match status" value="1"/>
</dbReference>
<feature type="compositionally biased region" description="Low complexity" evidence="2">
    <location>
        <begin position="187"/>
        <end position="197"/>
    </location>
</feature>
<feature type="compositionally biased region" description="Polar residues" evidence="2">
    <location>
        <begin position="113"/>
        <end position="135"/>
    </location>
</feature>
<feature type="region of interest" description="Disordered" evidence="2">
    <location>
        <begin position="248"/>
        <end position="324"/>
    </location>
</feature>
<evidence type="ECO:0000313" key="4">
    <source>
        <dbReference type="EMBL" id="CAF0751247.1"/>
    </source>
</evidence>
<dbReference type="Gene3D" id="3.10.20.360">
    <property type="entry name" value="CKK domain"/>
    <property type="match status" value="1"/>
</dbReference>
<dbReference type="InterPro" id="IPR011033">
    <property type="entry name" value="PRC_barrel-like_sf"/>
</dbReference>
<evidence type="ECO:0000313" key="7">
    <source>
        <dbReference type="EMBL" id="CAF3604352.1"/>
    </source>
</evidence>
<gene>
    <name evidence="4" type="ORF">GPM918_LOCUS844</name>
    <name evidence="5" type="ORF">OVA965_LOCUS5601</name>
    <name evidence="6" type="ORF">SRO942_LOCUS844</name>
    <name evidence="7" type="ORF">TMI583_LOCUS5598</name>
</gene>
<dbReference type="InterPro" id="IPR014797">
    <property type="entry name" value="CKK_CAMSAP"/>
</dbReference>
<feature type="compositionally biased region" description="Polar residues" evidence="2">
    <location>
        <begin position="292"/>
        <end position="307"/>
    </location>
</feature>
<evidence type="ECO:0000259" key="3">
    <source>
        <dbReference type="PROSITE" id="PS51508"/>
    </source>
</evidence>
<dbReference type="GO" id="GO:0031122">
    <property type="term" value="P:cytoplasmic microtubule organization"/>
    <property type="evidence" value="ECO:0007669"/>
    <property type="project" value="TreeGrafter"/>
</dbReference>
<dbReference type="GO" id="GO:0007026">
    <property type="term" value="P:negative regulation of microtubule depolymerization"/>
    <property type="evidence" value="ECO:0007669"/>
    <property type="project" value="TreeGrafter"/>
</dbReference>
<protein>
    <recommendedName>
        <fullName evidence="3">CKK domain-containing protein</fullName>
    </recommendedName>
</protein>
<comment type="caution">
    <text evidence="4">The sequence shown here is derived from an EMBL/GenBank/DDBJ whole genome shotgun (WGS) entry which is preliminary data.</text>
</comment>
<organism evidence="4 8">
    <name type="scientific">Didymodactylos carnosus</name>
    <dbReference type="NCBI Taxonomy" id="1234261"/>
    <lineage>
        <taxon>Eukaryota</taxon>
        <taxon>Metazoa</taxon>
        <taxon>Spiralia</taxon>
        <taxon>Gnathifera</taxon>
        <taxon>Rotifera</taxon>
        <taxon>Eurotatoria</taxon>
        <taxon>Bdelloidea</taxon>
        <taxon>Philodinida</taxon>
        <taxon>Philodinidae</taxon>
        <taxon>Didymodactylos</taxon>
    </lineage>
</organism>
<dbReference type="SMART" id="SM01051">
    <property type="entry name" value="CAMSAP_CKK"/>
    <property type="match status" value="1"/>
</dbReference>
<dbReference type="InterPro" id="IPR032940">
    <property type="entry name" value="CAMSAP"/>
</dbReference>
<evidence type="ECO:0000256" key="1">
    <source>
        <dbReference type="PROSITE-ProRule" id="PRU00841"/>
    </source>
</evidence>
<feature type="compositionally biased region" description="Basic and acidic residues" evidence="2">
    <location>
        <begin position="308"/>
        <end position="317"/>
    </location>
</feature>
<name>A0A813PHI4_9BILA</name>
<proteinExistence type="inferred from homology"/>
<dbReference type="InterPro" id="IPR038209">
    <property type="entry name" value="CKK_dom_sf"/>
</dbReference>
<dbReference type="EMBL" id="CAJNOQ010000071">
    <property type="protein sequence ID" value="CAF0751247.1"/>
    <property type="molecule type" value="Genomic_DNA"/>
</dbReference>
<dbReference type="PANTHER" id="PTHR21595:SF0">
    <property type="entry name" value="PATRONIN"/>
    <property type="match status" value="1"/>
</dbReference>
<feature type="compositionally biased region" description="Polar residues" evidence="2">
    <location>
        <begin position="414"/>
        <end position="432"/>
    </location>
</feature>
<dbReference type="GO" id="GO:0005516">
    <property type="term" value="F:calmodulin binding"/>
    <property type="evidence" value="ECO:0007669"/>
    <property type="project" value="InterPro"/>
</dbReference>
<dbReference type="Proteomes" id="UP000681722">
    <property type="component" value="Unassembled WGS sequence"/>
</dbReference>
<dbReference type="OrthoDB" id="2125658at2759"/>
<dbReference type="EMBL" id="CAJNOK010001597">
    <property type="protein sequence ID" value="CAF0820112.1"/>
    <property type="molecule type" value="Genomic_DNA"/>
</dbReference>
<dbReference type="EMBL" id="CAJOBC010000071">
    <property type="protein sequence ID" value="CAF3530881.1"/>
    <property type="molecule type" value="Genomic_DNA"/>
</dbReference>
<evidence type="ECO:0000313" key="5">
    <source>
        <dbReference type="EMBL" id="CAF0820112.1"/>
    </source>
</evidence>
<evidence type="ECO:0000256" key="2">
    <source>
        <dbReference type="SAM" id="MobiDB-lite"/>
    </source>
</evidence>
<dbReference type="Proteomes" id="UP000663829">
    <property type="component" value="Unassembled WGS sequence"/>
</dbReference>
<dbReference type="AlphaFoldDB" id="A0A813PHI4"/>
<evidence type="ECO:0000313" key="8">
    <source>
        <dbReference type="Proteomes" id="UP000663829"/>
    </source>
</evidence>
<sequence length="830" mass="94194">MTDFKSAAAVLNYGNASKLNVSRWIQNGYKSDFTLYSSDEPSLKQNSNNNIFKHEQENNFFSNSSLPAQSFFITSPTASCSTACSLRSAFDNNNIKSTTTWVAQAKLTRTDSNRNSTSLSLQTNNKNSGGLNGSIDNDLQEKLNCIRAQLDAKKQRRLSSATSTVSSTNNDETLISNHSSERDSYQNDDNLLSKNSNSNNLLSVVHNEIEFQKNDNQTIQRSKHTGNPLVSRSFQSLPNSRTFTFSINSSDLNEQNSPPTVTNSYTHHHHHFHSPSHLTLPSMPCLVEESPSETNTSSGFSDGSKSNNDSEKQEQTIRENISNNTNPAIIDLTKPLSKEEMLATMQILKELWKKNFGSEIPDIQHYNPPPTTPLNSSNNRLRSRLLHNRYHSTPALNKLSAELGDIKEKLTRFSGKTSNDTNQSQGVNSTKSNESEIDSKENNSQIGSDELLDEIFPISNEESLFLNEITFGNNVTTSDIDEMQRKKDALIRRQIQRREEQLQKKVERQSIFAKRQEEYRLFEEFMSQRRNDDNLRRNAILQAHVEQKRMEADPDTNRNYNITRLRRKASSVYNSSLCGLGDENSFGSNFDLFKGRMQTPRRTTTRFDSPTASFQSKMNRTVSMSNVRNLYESNTSIATTGTPTKLPFGGSLMNLTSQDYSPFGTKQIPRRKIVPNNYDLSSLSASCTSLATTVGSRLTRNPALLTKSNKQSTLNALKQVVLAGPANDRQREIVYREVELSDHRHYVILFRDHRLQYRALYAYIPDTDVIEKIHGQGPQIITEIMVEKFYKYNSGSKQFSNIPIKHFSIQCDAVVIHNDFWQRKLLNIKY</sequence>
<dbReference type="GO" id="GO:0051011">
    <property type="term" value="F:microtubule minus-end binding"/>
    <property type="evidence" value="ECO:0007669"/>
    <property type="project" value="TreeGrafter"/>
</dbReference>
<comment type="domain">
    <text evidence="1">The CKK domain binds microtubules.</text>
</comment>
<feature type="region of interest" description="Disordered" evidence="2">
    <location>
        <begin position="112"/>
        <end position="135"/>
    </location>
</feature>
<dbReference type="EMBL" id="CAJOBA010001597">
    <property type="protein sequence ID" value="CAF3604352.1"/>
    <property type="molecule type" value="Genomic_DNA"/>
</dbReference>
<dbReference type="GO" id="GO:0036449">
    <property type="term" value="C:microtubule minus-end"/>
    <property type="evidence" value="ECO:0007669"/>
    <property type="project" value="TreeGrafter"/>
</dbReference>
<evidence type="ECO:0000313" key="6">
    <source>
        <dbReference type="EMBL" id="CAF3530881.1"/>
    </source>
</evidence>
<dbReference type="PANTHER" id="PTHR21595">
    <property type="entry name" value="PATRONIN"/>
    <property type="match status" value="1"/>
</dbReference>
<feature type="domain" description="CKK" evidence="3">
    <location>
        <begin position="697"/>
        <end position="830"/>
    </location>
</feature>
<dbReference type="Proteomes" id="UP000682733">
    <property type="component" value="Unassembled WGS sequence"/>
</dbReference>
<feature type="region of interest" description="Disordered" evidence="2">
    <location>
        <begin position="213"/>
        <end position="235"/>
    </location>
</feature>
<keyword evidence="1" id="KW-0493">Microtubule</keyword>